<dbReference type="OrthoDB" id="9803188at2"/>
<accession>A0A386PR33</accession>
<dbReference type="InterPro" id="IPR013762">
    <property type="entry name" value="Integrase-like_cat_sf"/>
</dbReference>
<evidence type="ECO:0000313" key="4">
    <source>
        <dbReference type="Proteomes" id="UP000267208"/>
    </source>
</evidence>
<evidence type="ECO:0000259" key="2">
    <source>
        <dbReference type="Pfam" id="PF00589"/>
    </source>
</evidence>
<keyword evidence="4" id="KW-1185">Reference proteome</keyword>
<dbReference type="AlphaFoldDB" id="A0A386PR33"/>
<proteinExistence type="predicted"/>
<protein>
    <recommendedName>
        <fullName evidence="2">Tyr recombinase domain-containing protein</fullName>
    </recommendedName>
</protein>
<dbReference type="InterPro" id="IPR011010">
    <property type="entry name" value="DNA_brk_join_enz"/>
</dbReference>
<reference evidence="4" key="1">
    <citation type="submission" date="2018-08" db="EMBL/GenBank/DDBJ databases">
        <title>Genome of Lactobacillus sp. HBUAS52074.</title>
        <authorList>
            <person name="Guo Z."/>
            <person name="Zhang Z.D."/>
        </authorList>
    </citation>
    <scope>NUCLEOTIDE SEQUENCE [LARGE SCALE GENOMIC DNA]</scope>
    <source>
        <strain evidence="4">HBUAS52074</strain>
    </source>
</reference>
<dbReference type="GO" id="GO:0015074">
    <property type="term" value="P:DNA integration"/>
    <property type="evidence" value="ECO:0007669"/>
    <property type="project" value="InterPro"/>
</dbReference>
<gene>
    <name evidence="3" type="ORF">D1B17_06945</name>
</gene>
<name>A0A386PR33_9LACO</name>
<keyword evidence="1" id="KW-0233">DNA recombination</keyword>
<dbReference type="Pfam" id="PF00589">
    <property type="entry name" value="Phage_integrase"/>
    <property type="match status" value="1"/>
</dbReference>
<dbReference type="Proteomes" id="UP000267208">
    <property type="component" value="Chromosome"/>
</dbReference>
<dbReference type="InterPro" id="IPR002104">
    <property type="entry name" value="Integrase_catalytic"/>
</dbReference>
<dbReference type="SUPFAM" id="SSF56349">
    <property type="entry name" value="DNA breaking-rejoining enzymes"/>
    <property type="match status" value="1"/>
</dbReference>
<dbReference type="EMBL" id="CP031933">
    <property type="protein sequence ID" value="AYE38386.1"/>
    <property type="molecule type" value="Genomic_DNA"/>
</dbReference>
<organism evidence="3 4">
    <name type="scientific">Companilactobacillus zhachilii</name>
    <dbReference type="NCBI Taxonomy" id="2304606"/>
    <lineage>
        <taxon>Bacteria</taxon>
        <taxon>Bacillati</taxon>
        <taxon>Bacillota</taxon>
        <taxon>Bacilli</taxon>
        <taxon>Lactobacillales</taxon>
        <taxon>Lactobacillaceae</taxon>
        <taxon>Companilactobacillus</taxon>
    </lineage>
</organism>
<dbReference type="GO" id="GO:0003677">
    <property type="term" value="F:DNA binding"/>
    <property type="evidence" value="ECO:0007669"/>
    <property type="project" value="InterPro"/>
</dbReference>
<dbReference type="RefSeq" id="WP_120142635.1">
    <property type="nucleotide sequence ID" value="NZ_CP031933.2"/>
</dbReference>
<dbReference type="Gene3D" id="1.10.443.10">
    <property type="entry name" value="Intergrase catalytic core"/>
    <property type="match status" value="1"/>
</dbReference>
<dbReference type="KEGG" id="lzh:D1B17_06945"/>
<sequence>MKISKAKSGFSNFSATMIYLATQTGMRYEEVTALTWDKINFDNSTILVNKAYRCDETELQSAKTPSSVR</sequence>
<evidence type="ECO:0000256" key="1">
    <source>
        <dbReference type="ARBA" id="ARBA00023172"/>
    </source>
</evidence>
<feature type="domain" description="Tyr recombinase" evidence="2">
    <location>
        <begin position="14"/>
        <end position="49"/>
    </location>
</feature>
<dbReference type="GO" id="GO:0006310">
    <property type="term" value="P:DNA recombination"/>
    <property type="evidence" value="ECO:0007669"/>
    <property type="project" value="UniProtKB-KW"/>
</dbReference>
<evidence type="ECO:0000313" key="3">
    <source>
        <dbReference type="EMBL" id="AYE38386.1"/>
    </source>
</evidence>